<comment type="caution">
    <text evidence="4">The sequence shown here is derived from an EMBL/GenBank/DDBJ whole genome shotgun (WGS) entry which is preliminary data.</text>
</comment>
<feature type="domain" description="Resolvase/invertase-type recombinase catalytic" evidence="3">
    <location>
        <begin position="1"/>
        <end position="135"/>
    </location>
</feature>
<dbReference type="GO" id="GO:0000150">
    <property type="term" value="F:DNA strand exchange activity"/>
    <property type="evidence" value="ECO:0007669"/>
    <property type="project" value="InterPro"/>
</dbReference>
<proteinExistence type="predicted"/>
<dbReference type="OrthoDB" id="114045at2"/>
<organism evidence="4 5">
    <name type="scientific">Hephaestia caeni</name>
    <dbReference type="NCBI Taxonomy" id="645617"/>
    <lineage>
        <taxon>Bacteria</taxon>
        <taxon>Pseudomonadati</taxon>
        <taxon>Pseudomonadota</taxon>
        <taxon>Alphaproteobacteria</taxon>
        <taxon>Sphingomonadales</taxon>
        <taxon>Sphingomonadaceae</taxon>
        <taxon>Hephaestia</taxon>
    </lineage>
</organism>
<dbReference type="InterPro" id="IPR050639">
    <property type="entry name" value="SSR_resolvase"/>
</dbReference>
<dbReference type="Pfam" id="PF00239">
    <property type="entry name" value="Resolvase"/>
    <property type="match status" value="1"/>
</dbReference>
<protein>
    <submittedName>
        <fullName evidence="4">Resolvase-like protein</fullName>
    </submittedName>
</protein>
<dbReference type="SMART" id="SM00857">
    <property type="entry name" value="Resolvase"/>
    <property type="match status" value="1"/>
</dbReference>
<dbReference type="PROSITE" id="PS51736">
    <property type="entry name" value="RECOMBINASES_3"/>
    <property type="match status" value="1"/>
</dbReference>
<accession>A0A397P9Z3</accession>
<dbReference type="EMBL" id="QXDC01000002">
    <property type="protein sequence ID" value="RIA46396.1"/>
    <property type="molecule type" value="Genomic_DNA"/>
</dbReference>
<name>A0A397P9Z3_9SPHN</name>
<dbReference type="InterPro" id="IPR036162">
    <property type="entry name" value="Resolvase-like_N_sf"/>
</dbReference>
<dbReference type="SUPFAM" id="SSF53041">
    <property type="entry name" value="Resolvase-like"/>
    <property type="match status" value="1"/>
</dbReference>
<dbReference type="PANTHER" id="PTHR30461:SF2">
    <property type="entry name" value="SERINE RECOMBINASE PINE-RELATED"/>
    <property type="match status" value="1"/>
</dbReference>
<dbReference type="GO" id="GO:0003677">
    <property type="term" value="F:DNA binding"/>
    <property type="evidence" value="ECO:0007669"/>
    <property type="project" value="UniProtKB-KW"/>
</dbReference>
<dbReference type="CDD" id="cd03768">
    <property type="entry name" value="SR_ResInv"/>
    <property type="match status" value="1"/>
</dbReference>
<gene>
    <name evidence="4" type="ORF">DFR49_0937</name>
</gene>
<dbReference type="InterPro" id="IPR006119">
    <property type="entry name" value="Resolv_N"/>
</dbReference>
<dbReference type="RefSeq" id="WP_119034613.1">
    <property type="nucleotide sequence ID" value="NZ_QXDC01000002.1"/>
</dbReference>
<evidence type="ECO:0000313" key="5">
    <source>
        <dbReference type="Proteomes" id="UP000266568"/>
    </source>
</evidence>
<keyword evidence="1" id="KW-0238">DNA-binding</keyword>
<reference evidence="4 5" key="1">
    <citation type="submission" date="2018-08" db="EMBL/GenBank/DDBJ databases">
        <title>Genomic Encyclopedia of Type Strains, Phase IV (KMG-IV): sequencing the most valuable type-strain genomes for metagenomic binning, comparative biology and taxonomic classification.</title>
        <authorList>
            <person name="Goeker M."/>
        </authorList>
    </citation>
    <scope>NUCLEOTIDE SEQUENCE [LARGE SCALE GENOMIC DNA]</scope>
    <source>
        <strain evidence="4 5">DSM 25527</strain>
    </source>
</reference>
<keyword evidence="2" id="KW-0233">DNA recombination</keyword>
<evidence type="ECO:0000256" key="1">
    <source>
        <dbReference type="ARBA" id="ARBA00023125"/>
    </source>
</evidence>
<dbReference type="PANTHER" id="PTHR30461">
    <property type="entry name" value="DNA-INVERTASE FROM LAMBDOID PROPHAGE"/>
    <property type="match status" value="1"/>
</dbReference>
<evidence type="ECO:0000313" key="4">
    <source>
        <dbReference type="EMBL" id="RIA46396.1"/>
    </source>
</evidence>
<keyword evidence="5" id="KW-1185">Reference proteome</keyword>
<dbReference type="AlphaFoldDB" id="A0A397P9Z3"/>
<dbReference type="Proteomes" id="UP000266568">
    <property type="component" value="Unassembled WGS sequence"/>
</dbReference>
<sequence length="164" mass="17783">MMIGYARVSRDEDNLGLQLDALRAAGCEKIFIDEGVSGLTIERDGLDQALGTVGESDVLVVWKLDRLGRSLGFPIDLLCTLQSNGADFQSLTDGIDTTTANGRVIFDVMRSLLQFENALIREHTKADGIFGEPRASYSAYAEAALLDRVAARPERMAGEREASG</sequence>
<dbReference type="Gene3D" id="3.40.50.1390">
    <property type="entry name" value="Resolvase, N-terminal catalytic domain"/>
    <property type="match status" value="1"/>
</dbReference>
<evidence type="ECO:0000259" key="3">
    <source>
        <dbReference type="PROSITE" id="PS51736"/>
    </source>
</evidence>
<evidence type="ECO:0000256" key="2">
    <source>
        <dbReference type="ARBA" id="ARBA00023172"/>
    </source>
</evidence>